<sequence length="277" mass="32178">MKEELANTKRWETQWKIVTNPNKIQLCSVGCLASSPGAINIGGTLTRVWNSVTILGYEISSLLNSTLHITKKTNMAKAQLARLYRFHQAPPHIKLHLYKMIIRPILEYPCTPLTLTNKTNMVKLQRVQNKALRFTATVSLRDRVRSSDLHTRFKLLPLNQRLHNLSVKQLLKMKDMYIPNREDPFTIYNTTNYEIQEPPHRTRRMSLQQKVRRHIHVRNYPRPRILSNLPTAEEWEPPAPRFTYGLPKPIYHGQGTKNLLKNSITTPTHLPNIQTAI</sequence>
<keyword evidence="1" id="KW-0695">RNA-directed DNA polymerase</keyword>
<evidence type="ECO:0000313" key="2">
    <source>
        <dbReference type="Proteomes" id="UP001516464"/>
    </source>
</evidence>
<accession>A0ABQ7HVD5</accession>
<keyword evidence="1" id="KW-0808">Transferase</keyword>
<comment type="caution">
    <text evidence="1">The sequence shown here is derived from an EMBL/GenBank/DDBJ whole genome shotgun (WGS) entry which is preliminary data.</text>
</comment>
<dbReference type="EMBL" id="SBIQ01000486">
    <property type="protein sequence ID" value="KAF7676610.1"/>
    <property type="molecule type" value="Genomic_DNA"/>
</dbReference>
<evidence type="ECO:0000313" key="1">
    <source>
        <dbReference type="EMBL" id="KAF7676610.1"/>
    </source>
</evidence>
<organism evidence="1 2">
    <name type="scientific">Astathelohania contejeani</name>
    <dbReference type="NCBI Taxonomy" id="164912"/>
    <lineage>
        <taxon>Eukaryota</taxon>
        <taxon>Fungi</taxon>
        <taxon>Fungi incertae sedis</taxon>
        <taxon>Microsporidia</taxon>
        <taxon>Astathelohaniidae</taxon>
        <taxon>Astathelohania</taxon>
    </lineage>
</organism>
<dbReference type="GO" id="GO:0003964">
    <property type="term" value="F:RNA-directed DNA polymerase activity"/>
    <property type="evidence" value="ECO:0007669"/>
    <property type="project" value="UniProtKB-KW"/>
</dbReference>
<gene>
    <name evidence="1" type="primary">pol_5</name>
    <name evidence="1" type="ORF">TCON_2676</name>
</gene>
<reference evidence="1 2" key="1">
    <citation type="submission" date="2019-01" db="EMBL/GenBank/DDBJ databases">
        <title>Genomes sequencing and comparative genomics of infectious freshwater microsporidia, Cucumispora dikerogammari and Thelohania contejeani.</title>
        <authorList>
            <person name="Cormier A."/>
            <person name="Giraud I."/>
            <person name="Wattier R."/>
            <person name="Teixeira M."/>
            <person name="Grandjean F."/>
            <person name="Rigaud T."/>
            <person name="Cordaux R."/>
        </authorList>
    </citation>
    <scope>NUCLEOTIDE SEQUENCE [LARGE SCALE GENOMIC DNA]</scope>
    <source>
        <strain evidence="1">T1</strain>
        <tissue evidence="1">Spores</tissue>
    </source>
</reference>
<proteinExistence type="predicted"/>
<name>A0ABQ7HVD5_9MICR</name>
<dbReference type="Proteomes" id="UP001516464">
    <property type="component" value="Unassembled WGS sequence"/>
</dbReference>
<protein>
    <submittedName>
        <fullName evidence="1">RNA-directed DNA polymerase from mobile element jockey</fullName>
    </submittedName>
</protein>
<keyword evidence="2" id="KW-1185">Reference proteome</keyword>
<keyword evidence="1" id="KW-0548">Nucleotidyltransferase</keyword>